<dbReference type="Proteomes" id="UP001596201">
    <property type="component" value="Unassembled WGS sequence"/>
</dbReference>
<keyword evidence="1" id="KW-0472">Membrane</keyword>
<keyword evidence="3" id="KW-1185">Reference proteome</keyword>
<keyword evidence="1" id="KW-1133">Transmembrane helix</keyword>
<dbReference type="RefSeq" id="WP_227229228.1">
    <property type="nucleotide sequence ID" value="NZ_JAJCVJ010000001.1"/>
</dbReference>
<name>A0ABD5R686_9EURY</name>
<comment type="caution">
    <text evidence="2">The sequence shown here is derived from an EMBL/GenBank/DDBJ whole genome shotgun (WGS) entry which is preliminary data.</text>
</comment>
<sequence length="286" mass="31386">MSTASDYLPDVDLDGVFDLSLDRATTAVVAMIGLDALWWVLLWDGHVPMPGMMWLMQDASVPMAAPGAMELGVFHVGTVGAVIDYTVMWGVMMWAMMHPPMTRFARDYTAAHRGSTTQTALSVTSFLTSYHIVWALSAVIPLGFHLLLPGGIHGFTQAHTRFVIGGVLVLTGLYQLTAFKQRLLRDCCGHVAPHTDDIPEAFREGARHGTRCILVCFAPFFLLMPFFGEMNFFWMVALTTVVTVERLPSWGRELAVSTGIVGLLAGLFVLVVQPDLPISFTMSMGM</sequence>
<feature type="transmembrane region" description="Helical" evidence="1">
    <location>
        <begin position="212"/>
        <end position="234"/>
    </location>
</feature>
<dbReference type="InterPro" id="IPR018688">
    <property type="entry name" value="PpoB2-like"/>
</dbReference>
<protein>
    <submittedName>
        <fullName evidence="2">DUF2182 domain-containing protein</fullName>
    </submittedName>
</protein>
<proteinExistence type="predicted"/>
<keyword evidence="1" id="KW-0812">Transmembrane</keyword>
<evidence type="ECO:0000256" key="1">
    <source>
        <dbReference type="SAM" id="Phobius"/>
    </source>
</evidence>
<evidence type="ECO:0000313" key="3">
    <source>
        <dbReference type="Proteomes" id="UP001596201"/>
    </source>
</evidence>
<gene>
    <name evidence="2" type="ORF">ACFPJ5_00900</name>
</gene>
<dbReference type="Pfam" id="PF09948">
    <property type="entry name" value="PpoB2"/>
    <property type="match status" value="1"/>
</dbReference>
<dbReference type="AlphaFoldDB" id="A0ABD5R686"/>
<feature type="transmembrane region" description="Helical" evidence="1">
    <location>
        <begin position="24"/>
        <end position="43"/>
    </location>
</feature>
<accession>A0ABD5R686</accession>
<feature type="transmembrane region" description="Helical" evidence="1">
    <location>
        <begin position="132"/>
        <end position="152"/>
    </location>
</feature>
<organism evidence="2 3">
    <name type="scientific">Salinirubrum litoreum</name>
    <dbReference type="NCBI Taxonomy" id="1126234"/>
    <lineage>
        <taxon>Archaea</taxon>
        <taxon>Methanobacteriati</taxon>
        <taxon>Methanobacteriota</taxon>
        <taxon>Stenosarchaea group</taxon>
        <taxon>Halobacteria</taxon>
        <taxon>Halobacteriales</taxon>
        <taxon>Haloferacaceae</taxon>
        <taxon>Salinirubrum</taxon>
    </lineage>
</organism>
<feature type="transmembrane region" description="Helical" evidence="1">
    <location>
        <begin position="254"/>
        <end position="272"/>
    </location>
</feature>
<evidence type="ECO:0000313" key="2">
    <source>
        <dbReference type="EMBL" id="MFC5365479.1"/>
    </source>
</evidence>
<dbReference type="EMBL" id="JBHSKX010000001">
    <property type="protein sequence ID" value="MFC5365479.1"/>
    <property type="molecule type" value="Genomic_DNA"/>
</dbReference>
<reference evidence="2 3" key="1">
    <citation type="journal article" date="2019" name="Int. J. Syst. Evol. Microbiol.">
        <title>The Global Catalogue of Microorganisms (GCM) 10K type strain sequencing project: providing services to taxonomists for standard genome sequencing and annotation.</title>
        <authorList>
            <consortium name="The Broad Institute Genomics Platform"/>
            <consortium name="The Broad Institute Genome Sequencing Center for Infectious Disease"/>
            <person name="Wu L."/>
            <person name="Ma J."/>
        </authorList>
    </citation>
    <scope>NUCLEOTIDE SEQUENCE [LARGE SCALE GENOMIC DNA]</scope>
    <source>
        <strain evidence="2 3">CGMCC 1.12237</strain>
    </source>
</reference>
<feature type="transmembrane region" description="Helical" evidence="1">
    <location>
        <begin position="73"/>
        <end position="96"/>
    </location>
</feature>